<evidence type="ECO:0008006" key="3">
    <source>
        <dbReference type="Google" id="ProtNLM"/>
    </source>
</evidence>
<comment type="caution">
    <text evidence="2">The sequence shown here is derived from an EMBL/GenBank/DDBJ whole genome shotgun (WGS) entry which is preliminary data.</text>
</comment>
<reference evidence="2" key="1">
    <citation type="journal article" date="2015" name="Nature">
        <title>Complex archaea that bridge the gap between prokaryotes and eukaryotes.</title>
        <authorList>
            <person name="Spang A."/>
            <person name="Saw J.H."/>
            <person name="Jorgensen S.L."/>
            <person name="Zaremba-Niedzwiedzka K."/>
            <person name="Martijn J."/>
            <person name="Lind A.E."/>
            <person name="van Eijk R."/>
            <person name="Schleper C."/>
            <person name="Guy L."/>
            <person name="Ettema T.J."/>
        </authorList>
    </citation>
    <scope>NUCLEOTIDE SEQUENCE</scope>
</reference>
<name>A0A0F9H4B2_9ZZZZ</name>
<gene>
    <name evidence="2" type="ORF">LCGC14_2107660</name>
</gene>
<organism evidence="2">
    <name type="scientific">marine sediment metagenome</name>
    <dbReference type="NCBI Taxonomy" id="412755"/>
    <lineage>
        <taxon>unclassified sequences</taxon>
        <taxon>metagenomes</taxon>
        <taxon>ecological metagenomes</taxon>
    </lineage>
</organism>
<feature type="region of interest" description="Disordered" evidence="1">
    <location>
        <begin position="147"/>
        <end position="166"/>
    </location>
</feature>
<accession>A0A0F9H4B2</accession>
<sequence>MEIGTIYFDPKFVEQAKAGKWPSARVPKWLLEGTFSFQHDSVRYSLKAGERCQFPIGIAIHAVRKGGFQADALTGAPIKPITLVNRLKAGTTTENNCPVCGVEQQNLSVLAKHIEGHAAERAYDASGGKNQEPKTDVKPIGREVLKLTSEEENEGSDSPGQFPEAV</sequence>
<proteinExistence type="predicted"/>
<dbReference type="AlphaFoldDB" id="A0A0F9H4B2"/>
<dbReference type="EMBL" id="LAZR01025980">
    <property type="protein sequence ID" value="KKL70162.1"/>
    <property type="molecule type" value="Genomic_DNA"/>
</dbReference>
<feature type="compositionally biased region" description="Basic and acidic residues" evidence="1">
    <location>
        <begin position="131"/>
        <end position="140"/>
    </location>
</feature>
<feature type="region of interest" description="Disordered" evidence="1">
    <location>
        <begin position="121"/>
        <end position="140"/>
    </location>
</feature>
<evidence type="ECO:0000313" key="2">
    <source>
        <dbReference type="EMBL" id="KKL70162.1"/>
    </source>
</evidence>
<evidence type="ECO:0000256" key="1">
    <source>
        <dbReference type="SAM" id="MobiDB-lite"/>
    </source>
</evidence>
<protein>
    <recommendedName>
        <fullName evidence="3">C2H2-type domain-containing protein</fullName>
    </recommendedName>
</protein>